<dbReference type="RefSeq" id="WP_203711943.1">
    <property type="nucleotide sequence ID" value="NZ_BONE01000011.1"/>
</dbReference>
<sequence>MPARVGRVVILNRTSYFRLVKSFSHLCGGEWTPGGWEPPQVIEPGRSGGMQSESDGVATGTEGYAKYDVIWGARREGMIYVYWNNPYLGVTRPRFATHASDVLPDCDYAASGDGSTFTVDKGLRFHLVPTAYRHSDGGGDITAPGDLLAGFAAGPVGGIALLFGLAGIVKDPIWEYELRDGFFDSAFLSVAAAPWRFRSYNVPDRFIRHRNFAAEISPEDALRDDFRFTLVNRGAGLVGLRSVNFPDHYLRHQNAEVKLHRSGGPHDELWWKDSTFRTVPGLADAAGVSFQSVNYPDRYIRHRNYTLYTEPATTPLARADATFRRVP</sequence>
<dbReference type="SUPFAM" id="SSF110221">
    <property type="entry name" value="AbfB domain"/>
    <property type="match status" value="1"/>
</dbReference>
<proteinExistence type="predicted"/>
<name>A0ABQ4CMF2_9ACTN</name>
<evidence type="ECO:0000313" key="2">
    <source>
        <dbReference type="EMBL" id="GIF72450.1"/>
    </source>
</evidence>
<dbReference type="Pfam" id="PF05270">
    <property type="entry name" value="AbfB"/>
    <property type="match status" value="1"/>
</dbReference>
<dbReference type="Proteomes" id="UP000604117">
    <property type="component" value="Unassembled WGS sequence"/>
</dbReference>
<organism evidence="2 3">
    <name type="scientific">Asanoa siamensis</name>
    <dbReference type="NCBI Taxonomy" id="926357"/>
    <lineage>
        <taxon>Bacteria</taxon>
        <taxon>Bacillati</taxon>
        <taxon>Actinomycetota</taxon>
        <taxon>Actinomycetes</taxon>
        <taxon>Micromonosporales</taxon>
        <taxon>Micromonosporaceae</taxon>
        <taxon>Asanoa</taxon>
    </lineage>
</organism>
<comment type="caution">
    <text evidence="2">The sequence shown here is derived from an EMBL/GenBank/DDBJ whole genome shotgun (WGS) entry which is preliminary data.</text>
</comment>
<dbReference type="Gene3D" id="2.80.10.50">
    <property type="match status" value="1"/>
</dbReference>
<protein>
    <recommendedName>
        <fullName evidence="1">Alpha-L-arabinofuranosidase B arabinose-binding domain-containing protein</fullName>
    </recommendedName>
</protein>
<dbReference type="InterPro" id="IPR007934">
    <property type="entry name" value="AbfB_ABD"/>
</dbReference>
<keyword evidence="3" id="KW-1185">Reference proteome</keyword>
<dbReference type="Gene3D" id="2.60.270.50">
    <property type="match status" value="1"/>
</dbReference>
<dbReference type="CDD" id="cd23399">
    <property type="entry name" value="beta-trefoil_ABD_ABFB"/>
    <property type="match status" value="1"/>
</dbReference>
<dbReference type="InterPro" id="IPR036195">
    <property type="entry name" value="AbfB_ABD_sf"/>
</dbReference>
<reference evidence="2 3" key="1">
    <citation type="submission" date="2021-01" db="EMBL/GenBank/DDBJ databases">
        <title>Whole genome shotgun sequence of Asanoa siamensis NBRC 107932.</title>
        <authorList>
            <person name="Komaki H."/>
            <person name="Tamura T."/>
        </authorList>
    </citation>
    <scope>NUCLEOTIDE SEQUENCE [LARGE SCALE GENOMIC DNA]</scope>
    <source>
        <strain evidence="2 3">NBRC 107932</strain>
    </source>
</reference>
<feature type="domain" description="Alpha-L-arabinofuranosidase B arabinose-binding" evidence="1">
    <location>
        <begin position="196"/>
        <end position="324"/>
    </location>
</feature>
<evidence type="ECO:0000313" key="3">
    <source>
        <dbReference type="Proteomes" id="UP000604117"/>
    </source>
</evidence>
<dbReference type="EMBL" id="BONE01000011">
    <property type="protein sequence ID" value="GIF72450.1"/>
    <property type="molecule type" value="Genomic_DNA"/>
</dbReference>
<evidence type="ECO:0000259" key="1">
    <source>
        <dbReference type="Pfam" id="PF05270"/>
    </source>
</evidence>
<gene>
    <name evidence="2" type="ORF">Asi02nite_19680</name>
</gene>
<accession>A0ABQ4CMF2</accession>